<sequence>MSQLYEKKCDCRQYDQSADNRSAPIKMDVAACKDNQLNSTSHIIFRALRFIGYVIVLILSSYLLWRILITEFNIQTIDIFFNYTKKFESSNYYNRRVARSIKASANPAEHNSFDYGGKELARGAMLTSKNENPQLWKKKPAPKDNFDELMKGLFDKIWEMHNDTDRSHFDNNMKAVFQAWFPVFDALLPHEFMESESIRNIRSADEIGNGFRQRVDRKKREVDKRDKSHMRQHKNSIQITQKLNEELLRRKAARQGRSVENNSEETLESVEERNHRVRYIVDKNKKLSNEPSKRYLIKRRNNGESAESSEFERKMKNKANSRLMYQIDSPNQNDYTNEVAFG</sequence>
<name>A0AAJ6YV27_9HYME</name>
<accession>A0AAJ6YV27</accession>
<dbReference type="Proteomes" id="UP000695007">
    <property type="component" value="Unplaced"/>
</dbReference>
<evidence type="ECO:0000256" key="1">
    <source>
        <dbReference type="SAM" id="MobiDB-lite"/>
    </source>
</evidence>
<evidence type="ECO:0000313" key="3">
    <source>
        <dbReference type="Proteomes" id="UP000695007"/>
    </source>
</evidence>
<keyword evidence="2" id="KW-1133">Transmembrane helix</keyword>
<reference evidence="4" key="1">
    <citation type="submission" date="2025-08" db="UniProtKB">
        <authorList>
            <consortium name="RefSeq"/>
        </authorList>
    </citation>
    <scope>IDENTIFICATION</scope>
</reference>
<dbReference type="RefSeq" id="XP_011504977.1">
    <property type="nucleotide sequence ID" value="XM_011506675.1"/>
</dbReference>
<organism evidence="3 4">
    <name type="scientific">Ceratosolen solmsi marchali</name>
    <dbReference type="NCBI Taxonomy" id="326594"/>
    <lineage>
        <taxon>Eukaryota</taxon>
        <taxon>Metazoa</taxon>
        <taxon>Ecdysozoa</taxon>
        <taxon>Arthropoda</taxon>
        <taxon>Hexapoda</taxon>
        <taxon>Insecta</taxon>
        <taxon>Pterygota</taxon>
        <taxon>Neoptera</taxon>
        <taxon>Endopterygota</taxon>
        <taxon>Hymenoptera</taxon>
        <taxon>Apocrita</taxon>
        <taxon>Proctotrupomorpha</taxon>
        <taxon>Chalcidoidea</taxon>
        <taxon>Agaonidae</taxon>
        <taxon>Agaoninae</taxon>
        <taxon>Ceratosolen</taxon>
    </lineage>
</organism>
<keyword evidence="3" id="KW-1185">Reference proteome</keyword>
<proteinExistence type="predicted"/>
<keyword evidence="2" id="KW-0472">Membrane</keyword>
<feature type="transmembrane region" description="Helical" evidence="2">
    <location>
        <begin position="43"/>
        <end position="65"/>
    </location>
</feature>
<feature type="region of interest" description="Disordered" evidence="1">
    <location>
        <begin position="251"/>
        <end position="271"/>
    </location>
</feature>
<dbReference type="KEGG" id="csol:105367851"/>
<protein>
    <submittedName>
        <fullName evidence="4">Uncharacterized protein LOC105367851</fullName>
    </submittedName>
</protein>
<feature type="region of interest" description="Disordered" evidence="1">
    <location>
        <begin position="296"/>
        <end position="342"/>
    </location>
</feature>
<evidence type="ECO:0000256" key="2">
    <source>
        <dbReference type="SAM" id="Phobius"/>
    </source>
</evidence>
<feature type="region of interest" description="Disordered" evidence="1">
    <location>
        <begin position="213"/>
        <end position="235"/>
    </location>
</feature>
<dbReference type="GeneID" id="105367851"/>
<gene>
    <name evidence="4" type="primary">LOC105367851</name>
</gene>
<evidence type="ECO:0000313" key="4">
    <source>
        <dbReference type="RefSeq" id="XP_011504977.1"/>
    </source>
</evidence>
<keyword evidence="2" id="KW-0812">Transmembrane</keyword>
<dbReference type="AlphaFoldDB" id="A0AAJ6YV27"/>